<dbReference type="Proteomes" id="UP000290365">
    <property type="component" value="Chromosome"/>
</dbReference>
<feature type="transmembrane region" description="Helical" evidence="1">
    <location>
        <begin position="20"/>
        <end position="43"/>
    </location>
</feature>
<keyword evidence="1" id="KW-1133">Transmembrane helix</keyword>
<accession>A0A4P6JIC4</accession>
<keyword evidence="1" id="KW-0812">Transmembrane</keyword>
<feature type="transmembrane region" description="Helical" evidence="1">
    <location>
        <begin position="108"/>
        <end position="128"/>
    </location>
</feature>
<dbReference type="InterPro" id="IPR035897">
    <property type="entry name" value="Toll_tir_struct_dom_sf"/>
</dbReference>
<evidence type="ECO:0000313" key="2">
    <source>
        <dbReference type="EMBL" id="QBD74723.1"/>
    </source>
</evidence>
<dbReference type="SUPFAM" id="SSF52200">
    <property type="entry name" value="Toll/Interleukin receptor TIR domain"/>
    <property type="match status" value="1"/>
</dbReference>
<sequence length="316" mass="35481">MPGKIYHRPLAEIIRSGTHFLFYLGILPMALNSAALAIIALDFRATAPSWFDEETRMIVLFCAPLALLPQAKFSPGLSYPKAGYLLSNVTCILAFFLAIGNLQSPHLAFFALLLAYIIKLVTIFVVYVEAYKLALAHIEEKRGLAIPLPSLLRNGYSASTQQIGAGYEVIIFYSGERAKRWSQGLEAQLYSMKYKITCRCRDASTIQAGTMSQKELTRLITSASIIVLMVNASLLSSARRVLQCILEQDSLQKLPLIVESCPYYMSLLSKFQPFSDPDFSDKPLSELPQARQTRVLCHFAIHIARRLYPEIEFRRS</sequence>
<keyword evidence="1" id="KW-0472">Membrane</keyword>
<proteinExistence type="predicted"/>
<dbReference type="RefSeq" id="WP_129885322.1">
    <property type="nucleotide sequence ID" value="NZ_CP035758.1"/>
</dbReference>
<evidence type="ECO:0000313" key="3">
    <source>
        <dbReference type="Proteomes" id="UP000290365"/>
    </source>
</evidence>
<protein>
    <recommendedName>
        <fullName evidence="4">TIR domain-containing protein</fullName>
    </recommendedName>
</protein>
<reference evidence="2 3" key="1">
    <citation type="submission" date="2019-01" db="EMBL/GenBank/DDBJ databases">
        <title>Ktedonosporobacter rubrisoli SCAWS-G2.</title>
        <authorList>
            <person name="Huang Y."/>
            <person name="Yan B."/>
        </authorList>
    </citation>
    <scope>NUCLEOTIDE SEQUENCE [LARGE SCALE GENOMIC DNA]</scope>
    <source>
        <strain evidence="2 3">SCAWS-G2</strain>
    </source>
</reference>
<evidence type="ECO:0008006" key="4">
    <source>
        <dbReference type="Google" id="ProtNLM"/>
    </source>
</evidence>
<gene>
    <name evidence="2" type="ORF">EPA93_01440</name>
</gene>
<dbReference type="EMBL" id="CP035758">
    <property type="protein sequence ID" value="QBD74723.1"/>
    <property type="molecule type" value="Genomic_DNA"/>
</dbReference>
<evidence type="ECO:0000256" key="1">
    <source>
        <dbReference type="SAM" id="Phobius"/>
    </source>
</evidence>
<feature type="transmembrane region" description="Helical" evidence="1">
    <location>
        <begin position="83"/>
        <end position="102"/>
    </location>
</feature>
<dbReference type="KEGG" id="kbs:EPA93_01440"/>
<name>A0A4P6JIC4_KTERU</name>
<keyword evidence="3" id="KW-1185">Reference proteome</keyword>
<dbReference type="AlphaFoldDB" id="A0A4P6JIC4"/>
<organism evidence="2 3">
    <name type="scientific">Ktedonosporobacter rubrisoli</name>
    <dbReference type="NCBI Taxonomy" id="2509675"/>
    <lineage>
        <taxon>Bacteria</taxon>
        <taxon>Bacillati</taxon>
        <taxon>Chloroflexota</taxon>
        <taxon>Ktedonobacteria</taxon>
        <taxon>Ktedonobacterales</taxon>
        <taxon>Ktedonosporobacteraceae</taxon>
        <taxon>Ktedonosporobacter</taxon>
    </lineage>
</organism>